<dbReference type="Pfam" id="PF02620">
    <property type="entry name" value="YceD"/>
    <property type="match status" value="1"/>
</dbReference>
<evidence type="ECO:0000313" key="2">
    <source>
        <dbReference type="Proteomes" id="UP000569092"/>
    </source>
</evidence>
<evidence type="ECO:0000313" key="1">
    <source>
        <dbReference type="EMBL" id="MBB5344994.1"/>
    </source>
</evidence>
<proteinExistence type="predicted"/>
<organism evidence="1 2">
    <name type="scientific">Tunturiibacter lichenicola</name>
    <dbReference type="NCBI Taxonomy" id="2051959"/>
    <lineage>
        <taxon>Bacteria</taxon>
        <taxon>Pseudomonadati</taxon>
        <taxon>Acidobacteriota</taxon>
        <taxon>Terriglobia</taxon>
        <taxon>Terriglobales</taxon>
        <taxon>Acidobacteriaceae</taxon>
        <taxon>Tunturiibacter</taxon>
    </lineage>
</organism>
<reference evidence="1 2" key="1">
    <citation type="submission" date="2020-08" db="EMBL/GenBank/DDBJ databases">
        <title>Genomic Encyclopedia of Type Strains, Phase IV (KMG-V): Genome sequencing to study the core and pangenomes of soil and plant-associated prokaryotes.</title>
        <authorList>
            <person name="Whitman W."/>
        </authorList>
    </citation>
    <scope>NUCLEOTIDE SEQUENCE [LARGE SCALE GENOMIC DNA]</scope>
    <source>
        <strain evidence="1 2">M8US30</strain>
    </source>
</reference>
<sequence>MVLPLVGIIFLRDHRKRQPTGYTSHQVTAARAGRPAGLDLWREPATLNDVLITPLQLVDEPLEFNEVIAPGALDYASDIRQVGALPINGVADLLIEHRSSSSHVNDIRLRANYSADFEILCARCVDPVKVPLTGDFDLIFRPESADADAGERSITADETEIGYYQESGLLLEDVVREQVLLSLPSRTLCTADCKGLCPRCGQNLNQAKCSCEEAPADPRWNALAGLGTLTDKLELKH</sequence>
<gene>
    <name evidence="1" type="ORF">HDF10_002980</name>
</gene>
<comment type="caution">
    <text evidence="1">The sequence shown here is derived from an EMBL/GenBank/DDBJ whole genome shotgun (WGS) entry which is preliminary data.</text>
</comment>
<accession>A0A7W8J990</accession>
<dbReference type="Proteomes" id="UP000569092">
    <property type="component" value="Unassembled WGS sequence"/>
</dbReference>
<dbReference type="PANTHER" id="PTHR34374">
    <property type="entry name" value="LARGE RIBOSOMAL RNA SUBUNIT ACCUMULATION PROTEIN YCED HOMOLOG 1, CHLOROPLASTIC"/>
    <property type="match status" value="1"/>
</dbReference>
<dbReference type="PANTHER" id="PTHR34374:SF1">
    <property type="entry name" value="LARGE RIBOSOMAL RNA SUBUNIT ACCUMULATION PROTEIN YCED HOMOLOG 1, CHLOROPLASTIC"/>
    <property type="match status" value="1"/>
</dbReference>
<evidence type="ECO:0008006" key="3">
    <source>
        <dbReference type="Google" id="ProtNLM"/>
    </source>
</evidence>
<name>A0A7W8J990_9BACT</name>
<dbReference type="InterPro" id="IPR003772">
    <property type="entry name" value="YceD"/>
</dbReference>
<protein>
    <recommendedName>
        <fullName evidence="3">DUF177 domain-containing protein</fullName>
    </recommendedName>
</protein>
<dbReference type="EMBL" id="JACHDZ010000004">
    <property type="protein sequence ID" value="MBB5344994.1"/>
    <property type="molecule type" value="Genomic_DNA"/>
</dbReference>
<dbReference type="AlphaFoldDB" id="A0A7W8J990"/>